<comment type="caution">
    <text evidence="5">The sequence shown here is derived from an EMBL/GenBank/DDBJ whole genome shotgun (WGS) entry which is preliminary data.</text>
</comment>
<organism evidence="5 6">
    <name type="scientific">Paenirhodobacter hankyongi</name>
    <dbReference type="NCBI Taxonomy" id="2294033"/>
    <lineage>
        <taxon>Bacteria</taxon>
        <taxon>Pseudomonadati</taxon>
        <taxon>Pseudomonadota</taxon>
        <taxon>Alphaproteobacteria</taxon>
        <taxon>Rhodobacterales</taxon>
        <taxon>Rhodobacter group</taxon>
        <taxon>Paenirhodobacter</taxon>
    </lineage>
</organism>
<reference evidence="5 6" key="1">
    <citation type="submission" date="2018-10" db="EMBL/GenBank/DDBJ databases">
        <title>Rhodobacter sp . BO-81.</title>
        <authorList>
            <person name="Im W.T."/>
        </authorList>
    </citation>
    <scope>NUCLEOTIDE SEQUENCE [LARGE SCALE GENOMIC DNA]</scope>
    <source>
        <strain evidence="5 6">BO-81</strain>
    </source>
</reference>
<keyword evidence="2" id="KW-0238">DNA-binding</keyword>
<feature type="domain" description="Transcription factor LuxR-like autoinducer-binding" evidence="4">
    <location>
        <begin position="35"/>
        <end position="135"/>
    </location>
</feature>
<gene>
    <name evidence="5" type="ORF">DYS74_15415</name>
</gene>
<accession>A0A421BL79</accession>
<evidence type="ECO:0000259" key="4">
    <source>
        <dbReference type="Pfam" id="PF03472"/>
    </source>
</evidence>
<dbReference type="InterPro" id="IPR005143">
    <property type="entry name" value="TF_LuxR_autoind-bd_dom"/>
</dbReference>
<dbReference type="AlphaFoldDB" id="A0A421BL79"/>
<protein>
    <recommendedName>
        <fullName evidence="4">Transcription factor LuxR-like autoinducer-binding domain-containing protein</fullName>
    </recommendedName>
</protein>
<evidence type="ECO:0000256" key="3">
    <source>
        <dbReference type="ARBA" id="ARBA00023163"/>
    </source>
</evidence>
<keyword evidence="1" id="KW-0805">Transcription regulation</keyword>
<proteinExistence type="predicted"/>
<dbReference type="SUPFAM" id="SSF75516">
    <property type="entry name" value="Pheromone-binding domain of LuxR-like quorum-sensing transcription factors"/>
    <property type="match status" value="1"/>
</dbReference>
<keyword evidence="6" id="KW-1185">Reference proteome</keyword>
<dbReference type="Gene3D" id="3.30.450.80">
    <property type="entry name" value="Transcription factor LuxR-like, autoinducer-binding domain"/>
    <property type="match status" value="1"/>
</dbReference>
<sequence>MGTGIRSQLDARLSELGELCDTGYALALHIRFTRPSLLFRTYPQDWIDHYSEMGMMLRDPVVVWGFHHTGSVLWKDLEDPDGILAEAAQRGIRNGLTCAVGPAGDRSISGFTRSSGPFSPAEIEKMHALTVTLHELSAELIPAGA</sequence>
<keyword evidence="3" id="KW-0804">Transcription</keyword>
<dbReference type="InterPro" id="IPR036693">
    <property type="entry name" value="TF_LuxR_autoind-bd_dom_sf"/>
</dbReference>
<evidence type="ECO:0000313" key="6">
    <source>
        <dbReference type="Proteomes" id="UP000279673"/>
    </source>
</evidence>
<evidence type="ECO:0000256" key="1">
    <source>
        <dbReference type="ARBA" id="ARBA00023015"/>
    </source>
</evidence>
<dbReference type="Pfam" id="PF03472">
    <property type="entry name" value="Autoind_bind"/>
    <property type="match status" value="1"/>
</dbReference>
<dbReference type="EMBL" id="RCHI01000017">
    <property type="protein sequence ID" value="RLL63015.1"/>
    <property type="molecule type" value="Genomic_DNA"/>
</dbReference>
<name>A0A421BL79_9RHOB</name>
<dbReference type="GO" id="GO:0003677">
    <property type="term" value="F:DNA binding"/>
    <property type="evidence" value="ECO:0007669"/>
    <property type="project" value="UniProtKB-KW"/>
</dbReference>
<evidence type="ECO:0000256" key="2">
    <source>
        <dbReference type="ARBA" id="ARBA00023125"/>
    </source>
</evidence>
<evidence type="ECO:0000313" key="5">
    <source>
        <dbReference type="EMBL" id="RLL63015.1"/>
    </source>
</evidence>
<dbReference type="Proteomes" id="UP000279673">
    <property type="component" value="Unassembled WGS sequence"/>
</dbReference>
<dbReference type="RefSeq" id="WP_121534578.1">
    <property type="nucleotide sequence ID" value="NZ_RCHI01000017.1"/>
</dbReference>